<accession>A0A834U7D9</accession>
<evidence type="ECO:0000313" key="3">
    <source>
        <dbReference type="Proteomes" id="UP000600918"/>
    </source>
</evidence>
<feature type="region of interest" description="Disordered" evidence="1">
    <location>
        <begin position="99"/>
        <end position="135"/>
    </location>
</feature>
<organism evidence="2 3">
    <name type="scientific">Vespula pensylvanica</name>
    <name type="common">Western yellow jacket</name>
    <name type="synonym">Wasp</name>
    <dbReference type="NCBI Taxonomy" id="30213"/>
    <lineage>
        <taxon>Eukaryota</taxon>
        <taxon>Metazoa</taxon>
        <taxon>Ecdysozoa</taxon>
        <taxon>Arthropoda</taxon>
        <taxon>Hexapoda</taxon>
        <taxon>Insecta</taxon>
        <taxon>Pterygota</taxon>
        <taxon>Neoptera</taxon>
        <taxon>Endopterygota</taxon>
        <taxon>Hymenoptera</taxon>
        <taxon>Apocrita</taxon>
        <taxon>Aculeata</taxon>
        <taxon>Vespoidea</taxon>
        <taxon>Vespidae</taxon>
        <taxon>Vespinae</taxon>
        <taxon>Vespula</taxon>
    </lineage>
</organism>
<dbReference type="AlphaFoldDB" id="A0A834U7D9"/>
<proteinExistence type="predicted"/>
<reference evidence="2" key="1">
    <citation type="journal article" date="2020" name="G3 (Bethesda)">
        <title>High-Quality Assemblies for Three Invasive Social Wasps from the &lt;i&gt;Vespula&lt;/i&gt; Genus.</title>
        <authorList>
            <person name="Harrop T.W.R."/>
            <person name="Guhlin J."/>
            <person name="McLaughlin G.M."/>
            <person name="Permina E."/>
            <person name="Stockwell P."/>
            <person name="Gilligan J."/>
            <person name="Le Lec M.F."/>
            <person name="Gruber M.A.M."/>
            <person name="Quinn O."/>
            <person name="Lovegrove M."/>
            <person name="Duncan E.J."/>
            <person name="Remnant E.J."/>
            <person name="Van Eeckhoven J."/>
            <person name="Graham B."/>
            <person name="Knapp R.A."/>
            <person name="Langford K.W."/>
            <person name="Kronenberg Z."/>
            <person name="Press M.O."/>
            <person name="Eacker S.M."/>
            <person name="Wilson-Rankin E.E."/>
            <person name="Purcell J."/>
            <person name="Lester P.J."/>
            <person name="Dearden P.K."/>
        </authorList>
    </citation>
    <scope>NUCLEOTIDE SEQUENCE</scope>
    <source>
        <strain evidence="2">Volc-1</strain>
    </source>
</reference>
<dbReference type="EMBL" id="JACSDY010000009">
    <property type="protein sequence ID" value="KAF7420024.1"/>
    <property type="molecule type" value="Genomic_DNA"/>
</dbReference>
<evidence type="ECO:0000256" key="1">
    <source>
        <dbReference type="SAM" id="MobiDB-lite"/>
    </source>
</evidence>
<sequence>MEKDRCNGTLEDVGSPWDSRACCGSCLRDSPNPRETELKSAFRNCAPETMSQRERNANMLLLNVQTLSKTRRRSETANKGKQAFDETILGDRLRGNGCQRRTEQPLLNSNVAGGRLRSPDQSREPISQSLGVELPSRPKGCGSMDFDCIQEKILSQQLLSKGDEVFVILS</sequence>
<protein>
    <submittedName>
        <fullName evidence="2">Uncharacterized protein</fullName>
    </submittedName>
</protein>
<gene>
    <name evidence="2" type="ORF">H0235_010321</name>
</gene>
<name>A0A834U7D9_VESPE</name>
<evidence type="ECO:0000313" key="2">
    <source>
        <dbReference type="EMBL" id="KAF7420024.1"/>
    </source>
</evidence>
<dbReference type="Proteomes" id="UP000600918">
    <property type="component" value="Unassembled WGS sequence"/>
</dbReference>
<keyword evidence="3" id="KW-1185">Reference proteome</keyword>
<comment type="caution">
    <text evidence="2">The sequence shown here is derived from an EMBL/GenBank/DDBJ whole genome shotgun (WGS) entry which is preliminary data.</text>
</comment>